<sequence>MSSKATNTKGPSTPVKTYLIAYNFLSTIGWAYLLVSVLIHLFNLDGKSDTYTLSNDDTSRPLDANCLSHFSPSLAAVIHRLYQRAQTTYLRVGTQTAFVQSFAILEVLHVMLGWVRSSLPTTASQVASRLFLVWGVTVPVVKTRSYPAYATMVLAWSSAEVIRYSFYTFTLSGFNVYALLWLRYTMFYVLYPLGVASESSLIFLSLPHSPELGWLRGSWNFIDYFRASQFLIWWPALYVLYTYMIGQRRKVLGPNPKVKKN</sequence>
<protein>
    <recommendedName>
        <fullName evidence="4 14">Very-long-chain (3R)-3-hydroxyacyl-CoA dehydratase</fullName>
        <ecNumber evidence="4 14">4.2.1.134</ecNumber>
    </recommendedName>
</protein>
<feature type="transmembrane region" description="Helical" evidence="14">
    <location>
        <begin position="20"/>
        <end position="42"/>
    </location>
</feature>
<evidence type="ECO:0000256" key="4">
    <source>
        <dbReference type="ARBA" id="ARBA00013122"/>
    </source>
</evidence>
<evidence type="ECO:0000256" key="14">
    <source>
        <dbReference type="RuleBase" id="RU363109"/>
    </source>
</evidence>
<comment type="subcellular location">
    <subcellularLocation>
        <location evidence="14">Endoplasmic reticulum membrane</location>
        <topology evidence="14">Multi-pass membrane protein</topology>
    </subcellularLocation>
    <subcellularLocation>
        <location evidence="1">Membrane</location>
        <topology evidence="1">Multi-pass membrane protein</topology>
    </subcellularLocation>
</comment>
<evidence type="ECO:0000313" key="16">
    <source>
        <dbReference type="Proteomes" id="UP000008493"/>
    </source>
</evidence>
<dbReference type="OMA" id="MYLFHDR"/>
<keyword evidence="16" id="KW-1185">Reference proteome</keyword>
<evidence type="ECO:0000313" key="15">
    <source>
        <dbReference type="EMBL" id="EKM80896.1"/>
    </source>
</evidence>
<keyword evidence="11 14" id="KW-0275">Fatty acid biosynthesis</keyword>
<dbReference type="PANTHER" id="PTHR11035:SF3">
    <property type="entry name" value="VERY-LONG-CHAIN (3R)-3-HYDROXYACYL-COA DEHYDRATASE"/>
    <property type="match status" value="1"/>
</dbReference>
<keyword evidence="10 14" id="KW-0472">Membrane</keyword>
<dbReference type="GO" id="GO:0102158">
    <property type="term" value="F:very-long-chain (3R)-3-hydroxyacyl-CoA dehydratase activity"/>
    <property type="evidence" value="ECO:0007669"/>
    <property type="project" value="UniProtKB-EC"/>
</dbReference>
<reference evidence="16" key="1">
    <citation type="journal article" date="2012" name="Proc. Natl. Acad. Sci. U.S.A.">
        <title>Genome sequence of the button mushroom Agaricus bisporus reveals mechanisms governing adaptation to a humic-rich ecological niche.</title>
        <authorList>
            <person name="Morin E."/>
            <person name="Kohler A."/>
            <person name="Baker A.R."/>
            <person name="Foulongne-Oriol M."/>
            <person name="Lombard V."/>
            <person name="Nagy L.G."/>
            <person name="Ohm R.A."/>
            <person name="Patyshakuliyeva A."/>
            <person name="Brun A."/>
            <person name="Aerts A.L."/>
            <person name="Bailey A.M."/>
            <person name="Billette C."/>
            <person name="Coutinho P.M."/>
            <person name="Deakin G."/>
            <person name="Doddapaneni H."/>
            <person name="Floudas D."/>
            <person name="Grimwood J."/>
            <person name="Hilden K."/>
            <person name="Kuees U."/>
            <person name="LaButti K.M."/>
            <person name="Lapidus A."/>
            <person name="Lindquist E.A."/>
            <person name="Lucas S.M."/>
            <person name="Murat C."/>
            <person name="Riley R.W."/>
            <person name="Salamov A.A."/>
            <person name="Schmutz J."/>
            <person name="Subramanian V."/>
            <person name="Woesten H.A.B."/>
            <person name="Xu J."/>
            <person name="Eastwood D.C."/>
            <person name="Foster G.D."/>
            <person name="Sonnenberg A.S."/>
            <person name="Cullen D."/>
            <person name="de Vries R.P."/>
            <person name="Lundell T."/>
            <person name="Hibbett D.S."/>
            <person name="Henrissat B."/>
            <person name="Burton K.S."/>
            <person name="Kerrigan R.W."/>
            <person name="Challen M.P."/>
            <person name="Grigoriev I.V."/>
            <person name="Martin F."/>
        </authorList>
    </citation>
    <scope>NUCLEOTIDE SEQUENCE [LARGE SCALE GENOMIC DNA]</scope>
    <source>
        <strain evidence="16">JB137-S8 / ATCC MYA-4627 / FGSC 10392</strain>
    </source>
</reference>
<dbReference type="UniPathway" id="UPA00094"/>
<evidence type="ECO:0000256" key="12">
    <source>
        <dbReference type="ARBA" id="ARBA00023239"/>
    </source>
</evidence>
<feature type="transmembrane region" description="Helical" evidence="14">
    <location>
        <begin position="161"/>
        <end position="182"/>
    </location>
</feature>
<dbReference type="GO" id="GO:0030148">
    <property type="term" value="P:sphingolipid biosynthetic process"/>
    <property type="evidence" value="ECO:0007669"/>
    <property type="project" value="TreeGrafter"/>
</dbReference>
<dbReference type="GO" id="GO:0005789">
    <property type="term" value="C:endoplasmic reticulum membrane"/>
    <property type="evidence" value="ECO:0007669"/>
    <property type="project" value="UniProtKB-SubCell"/>
</dbReference>
<dbReference type="FunCoup" id="K5WZC9">
    <property type="interactions" value="324"/>
</dbReference>
<dbReference type="InterPro" id="IPR007482">
    <property type="entry name" value="Tyr_Pase-like_PTPLA"/>
</dbReference>
<evidence type="ECO:0000256" key="1">
    <source>
        <dbReference type="ARBA" id="ARBA00004141"/>
    </source>
</evidence>
<keyword evidence="7 14" id="KW-0276">Fatty acid metabolism</keyword>
<keyword evidence="12 14" id="KW-0456">Lyase</keyword>
<evidence type="ECO:0000256" key="8">
    <source>
        <dbReference type="ARBA" id="ARBA00022989"/>
    </source>
</evidence>
<dbReference type="Proteomes" id="UP000008493">
    <property type="component" value="Unassembled WGS sequence"/>
</dbReference>
<dbReference type="EMBL" id="JH971388">
    <property type="protein sequence ID" value="EKM80896.1"/>
    <property type="molecule type" value="Genomic_DNA"/>
</dbReference>
<dbReference type="PANTHER" id="PTHR11035">
    <property type="entry name" value="VERY-LONG-CHAIN (3R)-3-HYDROXYACYL-COA DEHYDRATASE"/>
    <property type="match status" value="1"/>
</dbReference>
<dbReference type="OrthoDB" id="46988at2759"/>
<comment type="catalytic activity">
    <reaction evidence="13 14">
        <text>a very-long-chain (3R)-3-hydroxyacyl-CoA = a very-long-chain (2E)-enoyl-CoA + H2O</text>
        <dbReference type="Rhea" id="RHEA:45812"/>
        <dbReference type="ChEBI" id="CHEBI:15377"/>
        <dbReference type="ChEBI" id="CHEBI:83728"/>
        <dbReference type="ChEBI" id="CHEBI:85440"/>
        <dbReference type="EC" id="4.2.1.134"/>
    </reaction>
</comment>
<evidence type="ECO:0000256" key="2">
    <source>
        <dbReference type="ARBA" id="ARBA00005194"/>
    </source>
</evidence>
<accession>K5WZC9</accession>
<keyword evidence="5 14" id="KW-0444">Lipid biosynthesis</keyword>
<dbReference type="GO" id="GO:0030497">
    <property type="term" value="P:fatty acid elongation"/>
    <property type="evidence" value="ECO:0007669"/>
    <property type="project" value="TreeGrafter"/>
</dbReference>
<feature type="transmembrane region" description="Helical" evidence="14">
    <location>
        <begin position="189"/>
        <end position="207"/>
    </location>
</feature>
<keyword evidence="8 14" id="KW-1133">Transmembrane helix</keyword>
<evidence type="ECO:0000256" key="5">
    <source>
        <dbReference type="ARBA" id="ARBA00022516"/>
    </source>
</evidence>
<keyword evidence="9 14" id="KW-0443">Lipid metabolism</keyword>
<comment type="pathway">
    <text evidence="2 14">Lipid metabolism; fatty acid biosynthesis.</text>
</comment>
<dbReference type="HOGENOM" id="CLU_034302_6_1_1"/>
<dbReference type="KEGG" id="abp:AGABI1DRAFT71504"/>
<gene>
    <name evidence="15" type="ORF">AGABI1DRAFT_71504</name>
</gene>
<organism evidence="15 16">
    <name type="scientific">Agaricus bisporus var. burnettii (strain JB137-S8 / ATCC MYA-4627 / FGSC 10392)</name>
    <name type="common">White button mushroom</name>
    <dbReference type="NCBI Taxonomy" id="597362"/>
    <lineage>
        <taxon>Eukaryota</taxon>
        <taxon>Fungi</taxon>
        <taxon>Dikarya</taxon>
        <taxon>Basidiomycota</taxon>
        <taxon>Agaricomycotina</taxon>
        <taxon>Agaricomycetes</taxon>
        <taxon>Agaricomycetidae</taxon>
        <taxon>Agaricales</taxon>
        <taxon>Agaricineae</taxon>
        <taxon>Agaricaceae</taxon>
        <taxon>Agaricus</taxon>
    </lineage>
</organism>
<evidence type="ECO:0000256" key="6">
    <source>
        <dbReference type="ARBA" id="ARBA00022692"/>
    </source>
</evidence>
<comment type="similarity">
    <text evidence="3 14">Belongs to the very long-chain fatty acids dehydratase HACD family.</text>
</comment>
<evidence type="ECO:0000256" key="10">
    <source>
        <dbReference type="ARBA" id="ARBA00023136"/>
    </source>
</evidence>
<dbReference type="eggNOG" id="KOG3187">
    <property type="taxonomic scope" value="Eukaryota"/>
</dbReference>
<keyword evidence="14" id="KW-0256">Endoplasmic reticulum</keyword>
<evidence type="ECO:0000256" key="9">
    <source>
        <dbReference type="ARBA" id="ARBA00023098"/>
    </source>
</evidence>
<comment type="caution">
    <text evidence="14">Lacks conserved residue(s) required for the propagation of feature annotation.</text>
</comment>
<dbReference type="GO" id="GO:0042761">
    <property type="term" value="P:very long-chain fatty acid biosynthetic process"/>
    <property type="evidence" value="ECO:0007669"/>
    <property type="project" value="TreeGrafter"/>
</dbReference>
<evidence type="ECO:0000256" key="3">
    <source>
        <dbReference type="ARBA" id="ARBA00007811"/>
    </source>
</evidence>
<evidence type="ECO:0000256" key="13">
    <source>
        <dbReference type="ARBA" id="ARBA00036671"/>
    </source>
</evidence>
<evidence type="ECO:0000256" key="7">
    <source>
        <dbReference type="ARBA" id="ARBA00022832"/>
    </source>
</evidence>
<dbReference type="EC" id="4.2.1.134" evidence="4 14"/>
<dbReference type="GeneID" id="18830957"/>
<feature type="transmembrane region" description="Helical" evidence="14">
    <location>
        <begin position="227"/>
        <end position="246"/>
    </location>
</feature>
<name>K5WZC9_AGABU</name>
<evidence type="ECO:0000256" key="11">
    <source>
        <dbReference type="ARBA" id="ARBA00023160"/>
    </source>
</evidence>
<dbReference type="STRING" id="597362.K5WZC9"/>
<dbReference type="Pfam" id="PF04387">
    <property type="entry name" value="PTPLA"/>
    <property type="match status" value="1"/>
</dbReference>
<dbReference type="AlphaFoldDB" id="K5WZC9"/>
<keyword evidence="6 14" id="KW-0812">Transmembrane</keyword>
<dbReference type="RefSeq" id="XP_007328149.1">
    <property type="nucleotide sequence ID" value="XM_007328087.1"/>
</dbReference>
<comment type="function">
    <text evidence="14">Catalyzes the third of the four reactions of the long-chain fatty acids elongation cycle. This endoplasmic reticulum-bound enzymatic process, allows the addition of two carbons to the chain of long- and very long-chain fatty acids/VLCFAs per cycle. This enzyme catalyzes the dehydration of the 3-hydroxyacyl-CoA intermediate into trans-2,3-enoyl-CoA, within each cycle of fatty acid elongation. Thereby, it participates to the production of VLCFAs of different chain lengths that are involved in multiple biological processes as precursors of membrane lipids and lipid mediators.</text>
</comment>
<dbReference type="InParanoid" id="K5WZC9"/>
<proteinExistence type="inferred from homology"/>